<gene>
    <name evidence="4" type="ORF">GV832_11810</name>
</gene>
<dbReference type="Pfam" id="PF04809">
    <property type="entry name" value="HupH_C"/>
    <property type="match status" value="2"/>
</dbReference>
<comment type="similarity">
    <text evidence="1">Belongs to the HupH/HyaF family.</text>
</comment>
<organism evidence="4 5">
    <name type="scientific">Stagnihabitans tardus</name>
    <dbReference type="NCBI Taxonomy" id="2699202"/>
    <lineage>
        <taxon>Bacteria</taxon>
        <taxon>Pseudomonadati</taxon>
        <taxon>Pseudomonadota</taxon>
        <taxon>Alphaproteobacteria</taxon>
        <taxon>Rhodobacterales</taxon>
        <taxon>Paracoccaceae</taxon>
        <taxon>Stagnihabitans</taxon>
    </lineage>
</organism>
<sequence length="280" mass="29625">MTPFTLPPTGFGPGSQPDPEGELQYMPMPSGMRTYSPHIPEVAEEGMAEALALLAEISAACAIAAQGGPGAEFDLSPLSPPARRIMADALGSGEVSMKLRGLPAILVQESVFAGVWMLVAAATPTTPAIDRVEVAPLPRLALSRAHIPHKPAVGVLAKRLPGLANGPSILAELIDRSARHKPGGLHVVNLTLLPHTPEDLDYLSEALGEGALTLLSRGYGNCRITALSLPHLWRVQFYNSMDTLILDTFEITDTPETALAALEDLNDSAARILDVIEAIK</sequence>
<dbReference type="RefSeq" id="WP_168775083.1">
    <property type="nucleotide sequence ID" value="NZ_JAABNR010000010.1"/>
</dbReference>
<keyword evidence="5" id="KW-1185">Reference proteome</keyword>
<reference evidence="4" key="1">
    <citation type="submission" date="2020-01" db="EMBL/GenBank/DDBJ databases">
        <authorList>
            <person name="Chen W.-M."/>
        </authorList>
    </citation>
    <scope>NUCLEOTIDE SEQUENCE</scope>
    <source>
        <strain evidence="4">CYK-10</strain>
    </source>
</reference>
<dbReference type="Proteomes" id="UP001193501">
    <property type="component" value="Unassembled WGS sequence"/>
</dbReference>
<feature type="region of interest" description="Disordered" evidence="2">
    <location>
        <begin position="1"/>
        <end position="26"/>
    </location>
</feature>
<evidence type="ECO:0000259" key="3">
    <source>
        <dbReference type="Pfam" id="PF04809"/>
    </source>
</evidence>
<dbReference type="InterPro" id="IPR038527">
    <property type="entry name" value="HupH_C_sf"/>
</dbReference>
<accession>A0AAE5BVI4</accession>
<evidence type="ECO:0000313" key="5">
    <source>
        <dbReference type="Proteomes" id="UP001193501"/>
    </source>
</evidence>
<comment type="caution">
    <text evidence="4">The sequence shown here is derived from an EMBL/GenBank/DDBJ whole genome shotgun (WGS) entry which is preliminary data.</text>
</comment>
<feature type="domain" description="HupH hydrogenase expression protein C-terminal" evidence="3">
    <location>
        <begin position="49"/>
        <end position="144"/>
    </location>
</feature>
<feature type="domain" description="HupH hydrogenase expression protein C-terminal" evidence="3">
    <location>
        <begin position="164"/>
        <end position="278"/>
    </location>
</feature>
<dbReference type="InterPro" id="IPR006894">
    <property type="entry name" value="HupH_Hydgase_express_prot_C"/>
</dbReference>
<evidence type="ECO:0000256" key="1">
    <source>
        <dbReference type="ARBA" id="ARBA00010832"/>
    </source>
</evidence>
<dbReference type="AlphaFoldDB" id="A0AAE5BVI4"/>
<evidence type="ECO:0000313" key="4">
    <source>
        <dbReference type="EMBL" id="NBZ88267.1"/>
    </source>
</evidence>
<dbReference type="Gene3D" id="3.30.1370.140">
    <property type="entry name" value="HupH hydrogenase expression protein, C-terminal domain"/>
    <property type="match status" value="2"/>
</dbReference>
<name>A0AAE5BVI4_9RHOB</name>
<dbReference type="EMBL" id="JAABNR010000010">
    <property type="protein sequence ID" value="NBZ88267.1"/>
    <property type="molecule type" value="Genomic_DNA"/>
</dbReference>
<proteinExistence type="inferred from homology"/>
<protein>
    <submittedName>
        <fullName evidence="4">Hydrogenase expression/formation protein</fullName>
    </submittedName>
</protein>
<evidence type="ECO:0000256" key="2">
    <source>
        <dbReference type="SAM" id="MobiDB-lite"/>
    </source>
</evidence>